<dbReference type="EMBL" id="CP030041">
    <property type="protein sequence ID" value="AWW33129.1"/>
    <property type="molecule type" value="Genomic_DNA"/>
</dbReference>
<dbReference type="Proteomes" id="UP000248688">
    <property type="component" value="Chromosome"/>
</dbReference>
<gene>
    <name evidence="2" type="ORF">DN752_10325</name>
</gene>
<dbReference type="KEGG" id="est:DN752_10325"/>
<dbReference type="RefSeq" id="WP_112786496.1">
    <property type="nucleotide sequence ID" value="NZ_CP030041.1"/>
</dbReference>
<keyword evidence="3" id="KW-1185">Reference proteome</keyword>
<protein>
    <recommendedName>
        <fullName evidence="4">Porin</fullName>
    </recommendedName>
</protein>
<evidence type="ECO:0008006" key="4">
    <source>
        <dbReference type="Google" id="ProtNLM"/>
    </source>
</evidence>
<feature type="chain" id="PRO_5016318941" description="Porin" evidence="1">
    <location>
        <begin position="29"/>
        <end position="454"/>
    </location>
</feature>
<proteinExistence type="predicted"/>
<dbReference type="SUPFAM" id="SSF56935">
    <property type="entry name" value="Porins"/>
    <property type="match status" value="1"/>
</dbReference>
<reference evidence="2 3" key="1">
    <citation type="submission" date="2018-06" db="EMBL/GenBank/DDBJ databases">
        <title>Echinicola strongylocentroti sp. nov., isolated from a sea urchin Strongylocentrotus intermedius.</title>
        <authorList>
            <person name="Bae S.S."/>
        </authorList>
    </citation>
    <scope>NUCLEOTIDE SEQUENCE [LARGE SCALE GENOMIC DNA]</scope>
    <source>
        <strain evidence="2 3">MEBiC08714</strain>
    </source>
</reference>
<sequence length="454" mass="52179">MSFCKSFLFFLLTFCTWLLMAHPQLSHAAPFRQDTTIENQPRFGIFKKDHGKHKATIENTVESHKEMNRDTSWVKVGGALRLNTIYAIYEGQTFPLGTNSRNEWTWDTWRINVDSYSDGLQFAFEYRFYPTFNTHFIKYGWIGYRFSEKYNLQLGITQVPFGLLTYASHSWWFQIPYYLGLEDDHQMGFNLTHNRANWTFNLAYFPLSEPRGTNDPAFGEYSTARYSYDVVPIDGNSNIERNQLNLRANYHLDDWKLGGSFQVMEIYNQQTTHSGNQLAAALHAEWSNVPWNFKTEIIYYGYNNVQDDDGRLLNSVQMGAYGFGTYDVASEAMVYVIGLAHDFPVDWGPISNVQVYNDYSLIQKFGEMPINGVLTPFQKTQQNVLGALITAGKIYTYVDAAMGYNHSWISDAFGGNSMGPGRGIDYQAPVSDDNPIDPDPGWNTRININIGYYF</sequence>
<evidence type="ECO:0000256" key="1">
    <source>
        <dbReference type="SAM" id="SignalP"/>
    </source>
</evidence>
<dbReference type="AlphaFoldDB" id="A0A2Z4IQW9"/>
<keyword evidence="1" id="KW-0732">Signal</keyword>
<dbReference type="OrthoDB" id="625456at2"/>
<accession>A0A2Z4IQW9</accession>
<evidence type="ECO:0000313" key="3">
    <source>
        <dbReference type="Proteomes" id="UP000248688"/>
    </source>
</evidence>
<organism evidence="2 3">
    <name type="scientific">Echinicola strongylocentroti</name>
    <dbReference type="NCBI Taxonomy" id="1795355"/>
    <lineage>
        <taxon>Bacteria</taxon>
        <taxon>Pseudomonadati</taxon>
        <taxon>Bacteroidota</taxon>
        <taxon>Cytophagia</taxon>
        <taxon>Cytophagales</taxon>
        <taxon>Cyclobacteriaceae</taxon>
        <taxon>Echinicola</taxon>
    </lineage>
</organism>
<evidence type="ECO:0000313" key="2">
    <source>
        <dbReference type="EMBL" id="AWW33129.1"/>
    </source>
</evidence>
<name>A0A2Z4IQW9_9BACT</name>
<feature type="signal peptide" evidence="1">
    <location>
        <begin position="1"/>
        <end position="28"/>
    </location>
</feature>